<dbReference type="FunFam" id="1.10.10.60:FF:000057">
    <property type="entry name" value="Short stature homeobox 2"/>
    <property type="match status" value="1"/>
</dbReference>
<name>Q5MNJ5_DROSI</name>
<dbReference type="SMART" id="SM00389">
    <property type="entry name" value="HOX"/>
    <property type="match status" value="1"/>
</dbReference>
<dbReference type="GO" id="GO:0030154">
    <property type="term" value="P:cell differentiation"/>
    <property type="evidence" value="ECO:0007669"/>
    <property type="project" value="UniProtKB-KW"/>
</dbReference>
<organism evidence="16">
    <name type="scientific">Drosophila simulans</name>
    <name type="common">Fruit fly</name>
    <dbReference type="NCBI Taxonomy" id="7240"/>
    <lineage>
        <taxon>Eukaryota</taxon>
        <taxon>Metazoa</taxon>
        <taxon>Ecdysozoa</taxon>
        <taxon>Arthropoda</taxon>
        <taxon>Hexapoda</taxon>
        <taxon>Insecta</taxon>
        <taxon>Pterygota</taxon>
        <taxon>Neoptera</taxon>
        <taxon>Endopterygota</taxon>
        <taxon>Diptera</taxon>
        <taxon>Brachycera</taxon>
        <taxon>Muscomorpha</taxon>
        <taxon>Ephydroidea</taxon>
        <taxon>Drosophilidae</taxon>
        <taxon>Drosophila</taxon>
        <taxon>Sophophora</taxon>
    </lineage>
</organism>
<evidence type="ECO:0000256" key="14">
    <source>
        <dbReference type="SAM" id="MobiDB-lite"/>
    </source>
</evidence>
<dbReference type="SUPFAM" id="SSF46689">
    <property type="entry name" value="Homeodomain-like"/>
    <property type="match status" value="1"/>
</dbReference>
<comment type="similarity">
    <text evidence="10">Belongs to the paired homeobox family. Unc-4 subfamily.</text>
</comment>
<feature type="DNA-binding region" description="Homeobox" evidence="12">
    <location>
        <begin position="151"/>
        <end position="210"/>
    </location>
</feature>
<evidence type="ECO:0000256" key="3">
    <source>
        <dbReference type="ARBA" id="ARBA00022782"/>
    </source>
</evidence>
<evidence type="ECO:0000256" key="9">
    <source>
        <dbReference type="ARBA" id="ARBA00023242"/>
    </source>
</evidence>
<dbReference type="GO" id="GO:0007399">
    <property type="term" value="P:nervous system development"/>
    <property type="evidence" value="ECO:0007669"/>
    <property type="project" value="UniProtKB-KW"/>
</dbReference>
<dbReference type="CDD" id="cd00086">
    <property type="entry name" value="homeodomain"/>
    <property type="match status" value="1"/>
</dbReference>
<dbReference type="Pfam" id="PF00046">
    <property type="entry name" value="Homeodomain"/>
    <property type="match status" value="1"/>
</dbReference>
<sequence length="371" mass="41654">MHVSGWSSLLGLSMDAPNPELNPNSVTNASSLYMIHQMALIQQASAAAAAMAMYQQQQQHRQQAQPQQEPPQQEPPQQEQPQQQPQQAQQRDLNRELGIDPNNEQPINLGQLSPAHNNRAGSSRENNTDPLSDNGADSNPGQNGSAESSKKRRGRTNFTSFQLRELERAFQDNHYPDIYMRDALATRLDLVESRIAVWCQNRRARWRKRENTKKGPGRPAHSTHPQSCSGNPIPLSELRAKELAQRNKLMKKAIERQAKKLQDKGLPVDYARLKADYIAAHQKNRVEDNNSMDDDLRIDTVGEEPEFVTGDSQDLSLCSSRNFQSSTSSELDSEDMEVQGIVEVPPPPQPPVQRRTVAHKSSFSIKYLLGS</sequence>
<reference evidence="16" key="2">
    <citation type="submission" date="2004-07" db="EMBL/GenBank/DDBJ databases">
        <authorList>
            <person name="Tsaur S.-C."/>
        </authorList>
    </citation>
    <scope>NUCLEOTIDE SEQUENCE</scope>
</reference>
<dbReference type="OrthoDB" id="6159439at2759"/>
<reference evidence="16" key="1">
    <citation type="journal article" date="2004" name="Proc. Natl. Acad. Sci. U.S.A.">
        <title>Gene duplication and speciation in Drosophila: evidence from the Odysseus locus.</title>
        <authorList>
            <person name="Ting C.T."/>
            <person name="Tsaur S.C."/>
            <person name="Sun S."/>
            <person name="Browne W.E."/>
            <person name="Chen Y.C."/>
            <person name="Patel N.H."/>
            <person name="Wu C.I."/>
        </authorList>
    </citation>
    <scope>NUCLEOTIDE SEQUENCE</scope>
</reference>
<evidence type="ECO:0000259" key="15">
    <source>
        <dbReference type="PROSITE" id="PS50071"/>
    </source>
</evidence>
<protein>
    <recommendedName>
        <fullName evidence="11">Homeobox protein unc-4</fullName>
    </recommendedName>
</protein>
<dbReference type="GO" id="GO:0005634">
    <property type="term" value="C:nucleus"/>
    <property type="evidence" value="ECO:0007669"/>
    <property type="project" value="UniProtKB-SubCell"/>
</dbReference>
<feature type="region of interest" description="Disordered" evidence="14">
    <location>
        <begin position="307"/>
        <end position="357"/>
    </location>
</feature>
<feature type="compositionally biased region" description="Polar residues" evidence="14">
    <location>
        <begin position="102"/>
        <end position="147"/>
    </location>
</feature>
<evidence type="ECO:0000256" key="4">
    <source>
        <dbReference type="ARBA" id="ARBA00022902"/>
    </source>
</evidence>
<dbReference type="PROSITE" id="PS00027">
    <property type="entry name" value="HOMEOBOX_1"/>
    <property type="match status" value="1"/>
</dbReference>
<keyword evidence="3" id="KW-0221">Differentiation</keyword>
<keyword evidence="2" id="KW-0217">Developmental protein</keyword>
<keyword evidence="4" id="KW-0524">Neurogenesis</keyword>
<dbReference type="EMBL" id="AY722398">
    <property type="protein sequence ID" value="AAV88494.1"/>
    <property type="molecule type" value="mRNA"/>
</dbReference>
<dbReference type="AlphaFoldDB" id="Q5MNJ5"/>
<feature type="region of interest" description="Disordered" evidence="14">
    <location>
        <begin position="208"/>
        <end position="234"/>
    </location>
</feature>
<evidence type="ECO:0000256" key="11">
    <source>
        <dbReference type="ARBA" id="ARBA00069290"/>
    </source>
</evidence>
<evidence type="ECO:0000256" key="7">
    <source>
        <dbReference type="ARBA" id="ARBA00023155"/>
    </source>
</evidence>
<evidence type="ECO:0000313" key="16">
    <source>
        <dbReference type="EMBL" id="AAV88494.1"/>
    </source>
</evidence>
<dbReference type="Gene3D" id="1.10.10.60">
    <property type="entry name" value="Homeodomain-like"/>
    <property type="match status" value="1"/>
</dbReference>
<dbReference type="InterPro" id="IPR017970">
    <property type="entry name" value="Homeobox_CS"/>
</dbReference>
<evidence type="ECO:0000256" key="12">
    <source>
        <dbReference type="PROSITE-ProRule" id="PRU00108"/>
    </source>
</evidence>
<evidence type="ECO:0000256" key="1">
    <source>
        <dbReference type="ARBA" id="ARBA00004123"/>
    </source>
</evidence>
<dbReference type="PANTHER" id="PTHR46799">
    <property type="entry name" value="HOMEOBOX PROTEIN UNC-4 HOMOLOG"/>
    <property type="match status" value="1"/>
</dbReference>
<gene>
    <name evidence="16" type="primary">OdsH</name>
</gene>
<dbReference type="InterPro" id="IPR009057">
    <property type="entry name" value="Homeodomain-like_sf"/>
</dbReference>
<comment type="subcellular location">
    <subcellularLocation>
        <location evidence="1 12 13">Nucleus</location>
    </subcellularLocation>
</comment>
<feature type="compositionally biased region" description="Polar residues" evidence="14">
    <location>
        <begin position="310"/>
        <end position="330"/>
    </location>
</feature>
<dbReference type="PROSITE" id="PS50071">
    <property type="entry name" value="HOMEOBOX_2"/>
    <property type="match status" value="1"/>
</dbReference>
<evidence type="ECO:0000256" key="6">
    <source>
        <dbReference type="ARBA" id="ARBA00023125"/>
    </source>
</evidence>
<dbReference type="GO" id="GO:0000981">
    <property type="term" value="F:DNA-binding transcription factor activity, RNA polymerase II-specific"/>
    <property type="evidence" value="ECO:0007669"/>
    <property type="project" value="InterPro"/>
</dbReference>
<feature type="compositionally biased region" description="Low complexity" evidence="14">
    <location>
        <begin position="75"/>
        <end position="90"/>
    </location>
</feature>
<accession>Q5MNJ5</accession>
<keyword evidence="5" id="KW-0805">Transcription regulation</keyword>
<evidence type="ECO:0000256" key="10">
    <source>
        <dbReference type="ARBA" id="ARBA00038351"/>
    </source>
</evidence>
<evidence type="ECO:0000256" key="5">
    <source>
        <dbReference type="ARBA" id="ARBA00023015"/>
    </source>
</evidence>
<evidence type="ECO:0000256" key="2">
    <source>
        <dbReference type="ARBA" id="ARBA00022473"/>
    </source>
</evidence>
<keyword evidence="6 12" id="KW-0238">DNA-binding</keyword>
<proteinExistence type="evidence at transcript level"/>
<feature type="region of interest" description="Disordered" evidence="14">
    <location>
        <begin position="57"/>
        <end position="158"/>
    </location>
</feature>
<keyword evidence="8" id="KW-0804">Transcription</keyword>
<dbReference type="InterPro" id="IPR001356">
    <property type="entry name" value="HD"/>
</dbReference>
<feature type="domain" description="Homeobox" evidence="15">
    <location>
        <begin position="149"/>
        <end position="209"/>
    </location>
</feature>
<evidence type="ECO:0000256" key="13">
    <source>
        <dbReference type="RuleBase" id="RU000682"/>
    </source>
</evidence>
<keyword evidence="9 12" id="KW-0539">Nucleus</keyword>
<feature type="compositionally biased region" description="Low complexity" evidence="14">
    <location>
        <begin position="57"/>
        <end position="67"/>
    </location>
</feature>
<keyword evidence="7 12" id="KW-0371">Homeobox</keyword>
<dbReference type="PANTHER" id="PTHR46799:SF1">
    <property type="entry name" value="HOMEOBOX PROTEIN UNC-4 HOMOLOG"/>
    <property type="match status" value="1"/>
</dbReference>
<dbReference type="GO" id="GO:1990837">
    <property type="term" value="F:sequence-specific double-stranded DNA binding"/>
    <property type="evidence" value="ECO:0007669"/>
    <property type="project" value="TreeGrafter"/>
</dbReference>
<evidence type="ECO:0000256" key="8">
    <source>
        <dbReference type="ARBA" id="ARBA00023163"/>
    </source>
</evidence>